<evidence type="ECO:0000313" key="3">
    <source>
        <dbReference type="Proteomes" id="UP000509441"/>
    </source>
</evidence>
<dbReference type="SUPFAM" id="SSF54909">
    <property type="entry name" value="Dimeric alpha+beta barrel"/>
    <property type="match status" value="1"/>
</dbReference>
<dbReference type="GeneID" id="56061385"/>
<dbReference type="AlphaFoldDB" id="A0A7D5M6I8"/>
<dbReference type="InterPro" id="IPR019887">
    <property type="entry name" value="Tscrpt_reg_AsnC/Lrp_C"/>
</dbReference>
<feature type="domain" description="Transcription regulator AsnC/Lrp ligand binding" evidence="1">
    <location>
        <begin position="6"/>
        <end position="73"/>
    </location>
</feature>
<name>A0A7D5M6I8_9ARCH</name>
<accession>A0A7D5M6I8</accession>
<dbReference type="EMBL" id="CP026994">
    <property type="protein sequence ID" value="QLH04809.1"/>
    <property type="molecule type" value="Genomic_DNA"/>
</dbReference>
<evidence type="ECO:0000313" key="2">
    <source>
        <dbReference type="EMBL" id="QLH04809.1"/>
    </source>
</evidence>
<gene>
    <name evidence="2" type="ORF">C5F49_05385</name>
</gene>
<dbReference type="Gene3D" id="3.30.70.920">
    <property type="match status" value="1"/>
</dbReference>
<dbReference type="InterPro" id="IPR011008">
    <property type="entry name" value="Dimeric_a/b-barrel"/>
</dbReference>
<proteinExistence type="predicted"/>
<dbReference type="OrthoDB" id="6995at2157"/>
<dbReference type="KEGG" id="nox:C5F49_05385"/>
<keyword evidence="3" id="KW-1185">Reference proteome</keyword>
<sequence length="77" mass="8898">MTDAYVMLNCELGAEEAIIEQLKELEQVVDVFETIGTHDMMVKLQAENFEKIREIVSWNIQKLKNVRATSTLIKKDN</sequence>
<protein>
    <submittedName>
        <fullName evidence="2">Transcriptional regulator</fullName>
    </submittedName>
</protein>
<organism evidence="2 3">
    <name type="scientific">Nitrosopumilus oxyclinae</name>
    <dbReference type="NCBI Taxonomy" id="1959104"/>
    <lineage>
        <taxon>Archaea</taxon>
        <taxon>Nitrososphaerota</taxon>
        <taxon>Nitrososphaeria</taxon>
        <taxon>Nitrosopumilales</taxon>
        <taxon>Nitrosopumilaceae</taxon>
        <taxon>Nitrosopumilus</taxon>
    </lineage>
</organism>
<dbReference type="Pfam" id="PF01037">
    <property type="entry name" value="AsnC_trans_reg"/>
    <property type="match status" value="1"/>
</dbReference>
<dbReference type="Proteomes" id="UP000509441">
    <property type="component" value="Chromosome"/>
</dbReference>
<dbReference type="RefSeq" id="WP_179362028.1">
    <property type="nucleotide sequence ID" value="NZ_CP026994.1"/>
</dbReference>
<evidence type="ECO:0000259" key="1">
    <source>
        <dbReference type="Pfam" id="PF01037"/>
    </source>
</evidence>
<reference evidence="2 3" key="1">
    <citation type="submission" date="2018-02" db="EMBL/GenBank/DDBJ databases">
        <title>Complete genome of Nitrosopumilus oxyclinae HCE1.</title>
        <authorList>
            <person name="Qin W."/>
            <person name="Zheng Y."/>
            <person name="Stahl D.A."/>
        </authorList>
    </citation>
    <scope>NUCLEOTIDE SEQUENCE [LARGE SCALE GENOMIC DNA]</scope>
    <source>
        <strain evidence="2 3">HCE1</strain>
    </source>
</reference>